<dbReference type="EMBL" id="PDUG01000002">
    <property type="protein sequence ID" value="PIC44690.1"/>
    <property type="molecule type" value="Genomic_DNA"/>
</dbReference>
<dbReference type="AlphaFoldDB" id="A0A2G5UYW4"/>
<evidence type="ECO:0000313" key="4">
    <source>
        <dbReference type="Proteomes" id="UP000230233"/>
    </source>
</evidence>
<feature type="compositionally biased region" description="Polar residues" evidence="1">
    <location>
        <begin position="57"/>
        <end position="68"/>
    </location>
</feature>
<name>A0A2G5UYW4_9PELO</name>
<evidence type="ECO:0000256" key="2">
    <source>
        <dbReference type="SAM" id="Phobius"/>
    </source>
</evidence>
<reference evidence="4" key="1">
    <citation type="submission" date="2017-10" db="EMBL/GenBank/DDBJ databases">
        <title>Rapid genome shrinkage in a self-fertile nematode reveals novel sperm competition proteins.</title>
        <authorList>
            <person name="Yin D."/>
            <person name="Schwarz E.M."/>
            <person name="Thomas C.G."/>
            <person name="Felde R.L."/>
            <person name="Korf I.F."/>
            <person name="Cutter A.D."/>
            <person name="Schartner C.M."/>
            <person name="Ralston E.J."/>
            <person name="Meyer B.J."/>
            <person name="Haag E.S."/>
        </authorList>
    </citation>
    <scope>NUCLEOTIDE SEQUENCE [LARGE SCALE GENOMIC DNA]</scope>
    <source>
        <strain evidence="4">JU1422</strain>
    </source>
</reference>
<keyword evidence="2" id="KW-0812">Transmembrane</keyword>
<comment type="caution">
    <text evidence="3">The sequence shown here is derived from an EMBL/GenBank/DDBJ whole genome shotgun (WGS) entry which is preliminary data.</text>
</comment>
<protein>
    <submittedName>
        <fullName evidence="3">Uncharacterized protein</fullName>
    </submittedName>
</protein>
<accession>A0A2G5UYW4</accession>
<evidence type="ECO:0000313" key="3">
    <source>
        <dbReference type="EMBL" id="PIC44690.1"/>
    </source>
</evidence>
<feature type="transmembrane region" description="Helical" evidence="2">
    <location>
        <begin position="114"/>
        <end position="134"/>
    </location>
</feature>
<gene>
    <name evidence="3" type="primary">Cnig_chr_II.g4972</name>
    <name evidence="3" type="ORF">B9Z55_004972</name>
</gene>
<keyword evidence="4" id="KW-1185">Reference proteome</keyword>
<feature type="region of interest" description="Disordered" evidence="1">
    <location>
        <begin position="55"/>
        <end position="80"/>
    </location>
</feature>
<organism evidence="3 4">
    <name type="scientific">Caenorhabditis nigoni</name>
    <dbReference type="NCBI Taxonomy" id="1611254"/>
    <lineage>
        <taxon>Eukaryota</taxon>
        <taxon>Metazoa</taxon>
        <taxon>Ecdysozoa</taxon>
        <taxon>Nematoda</taxon>
        <taxon>Chromadorea</taxon>
        <taxon>Rhabditida</taxon>
        <taxon>Rhabditina</taxon>
        <taxon>Rhabditomorpha</taxon>
        <taxon>Rhabditoidea</taxon>
        <taxon>Rhabditidae</taxon>
        <taxon>Peloderinae</taxon>
        <taxon>Caenorhabditis</taxon>
    </lineage>
</organism>
<keyword evidence="2" id="KW-0472">Membrane</keyword>
<sequence>MEGTKKEINELLDSLDKHKNVPVVMPMRIKQEIKQEVEEDIFVVFEDTPMSRAANRYSATSNTGNGSMAQPLLIEDPHPAPIADLDNQPSELAARNREEKPAKAEVMENQWERLVIKAGMTAIIILSVYCLQLLHPINDL</sequence>
<dbReference type="Proteomes" id="UP000230233">
    <property type="component" value="Chromosome II"/>
</dbReference>
<proteinExistence type="predicted"/>
<evidence type="ECO:0000256" key="1">
    <source>
        <dbReference type="SAM" id="MobiDB-lite"/>
    </source>
</evidence>
<keyword evidence="2" id="KW-1133">Transmembrane helix</keyword>